<gene>
    <name evidence="1" type="ORF">ACFSRZ_02010</name>
</gene>
<comment type="caution">
    <text evidence="1">The sequence shown here is derived from an EMBL/GenBank/DDBJ whole genome shotgun (WGS) entry which is preliminary data.</text>
</comment>
<protein>
    <recommendedName>
        <fullName evidence="3">Transporter</fullName>
    </recommendedName>
</protein>
<dbReference type="EMBL" id="JBHULH010000001">
    <property type="protein sequence ID" value="MFD2566127.1"/>
    <property type="molecule type" value="Genomic_DNA"/>
</dbReference>
<evidence type="ECO:0008006" key="3">
    <source>
        <dbReference type="Google" id="ProtNLM"/>
    </source>
</evidence>
<dbReference type="Proteomes" id="UP001597508">
    <property type="component" value="Unassembled WGS sequence"/>
</dbReference>
<organism evidence="1 2">
    <name type="scientific">Pseudotenacibaculum haliotis</name>
    <dbReference type="NCBI Taxonomy" id="1862138"/>
    <lineage>
        <taxon>Bacteria</taxon>
        <taxon>Pseudomonadati</taxon>
        <taxon>Bacteroidota</taxon>
        <taxon>Flavobacteriia</taxon>
        <taxon>Flavobacteriales</taxon>
        <taxon>Flavobacteriaceae</taxon>
        <taxon>Pseudotenacibaculum</taxon>
    </lineage>
</organism>
<accession>A0ABW5LMQ4</accession>
<evidence type="ECO:0000313" key="2">
    <source>
        <dbReference type="Proteomes" id="UP001597508"/>
    </source>
</evidence>
<dbReference type="RefSeq" id="WP_379664848.1">
    <property type="nucleotide sequence ID" value="NZ_JBHULH010000001.1"/>
</dbReference>
<keyword evidence="2" id="KW-1185">Reference proteome</keyword>
<reference evidence="2" key="1">
    <citation type="journal article" date="2019" name="Int. J. Syst. Evol. Microbiol.">
        <title>The Global Catalogue of Microorganisms (GCM) 10K type strain sequencing project: providing services to taxonomists for standard genome sequencing and annotation.</title>
        <authorList>
            <consortium name="The Broad Institute Genomics Platform"/>
            <consortium name="The Broad Institute Genome Sequencing Center for Infectious Disease"/>
            <person name="Wu L."/>
            <person name="Ma J."/>
        </authorList>
    </citation>
    <scope>NUCLEOTIDE SEQUENCE [LARGE SCALE GENOMIC DNA]</scope>
    <source>
        <strain evidence="2">KCTC 52127</strain>
    </source>
</reference>
<proteinExistence type="predicted"/>
<name>A0ABW5LMQ4_9FLAO</name>
<sequence>MKRIILLIAVSLIAQTSFGQWSKGKGKGFYKLSAWYLKTDQHYTDTGDIDPNVTRSQFNVNFYTEYGISNKLDLVAYVPFFARATQNNVFSGTTNALIQEGEAVSSIGDIDLGVNYNFFRKGKWSASAKLLLGLPTGEDAGGSDGSYQTGDGEFNQYLSGLIGYSTTLKNTPLYAKAYLGFNNRTQNFSDELRLGLESGINIFNNKVWVIGRIDIVESLQNGSLNAQNNTQGSIFANNVEFIGVGLEASYYITKKLGVSLTYGGAVSGRIIAANPSISGGIFLDIK</sequence>
<evidence type="ECO:0000313" key="1">
    <source>
        <dbReference type="EMBL" id="MFD2566127.1"/>
    </source>
</evidence>